<dbReference type="EMBL" id="CP094970">
    <property type="protein sequence ID" value="UYM07817.1"/>
    <property type="molecule type" value="Genomic_DNA"/>
</dbReference>
<dbReference type="PROSITE" id="PS51186">
    <property type="entry name" value="GNAT"/>
    <property type="match status" value="1"/>
</dbReference>
<keyword evidence="2" id="KW-0012">Acyltransferase</keyword>
<dbReference type="InterPro" id="IPR016181">
    <property type="entry name" value="Acyl_CoA_acyltransferase"/>
</dbReference>
<dbReference type="KEGG" id="sgrg:L0C25_03310"/>
<dbReference type="Gene3D" id="3.40.630.30">
    <property type="match status" value="1"/>
</dbReference>
<dbReference type="RefSeq" id="WP_271636786.1">
    <property type="nucleotide sequence ID" value="NZ_CP094970.1"/>
</dbReference>
<dbReference type="SUPFAM" id="SSF55729">
    <property type="entry name" value="Acyl-CoA N-acyltransferases (Nat)"/>
    <property type="match status" value="1"/>
</dbReference>
<organism evidence="2 3">
    <name type="scientific">Solicola gregarius</name>
    <dbReference type="NCBI Taxonomy" id="2908642"/>
    <lineage>
        <taxon>Bacteria</taxon>
        <taxon>Bacillati</taxon>
        <taxon>Actinomycetota</taxon>
        <taxon>Actinomycetes</taxon>
        <taxon>Propionibacteriales</taxon>
        <taxon>Nocardioidaceae</taxon>
        <taxon>Solicola</taxon>
    </lineage>
</organism>
<sequence>MSTDTRAGVEVRPVTADVRPAVLALAPAARQDEFSGVAAETLPQADRDPGRAPYVIVTADGEPAGFFVLDSGRSQADPAAGLTLRAFFVDARFQGRGIAGAALAALPGLIHSHHPRVVRVVLTVNCRNELARSVYLRHGWTDTGELYLGGDAGPQHVLVLDL</sequence>
<keyword evidence="3" id="KW-1185">Reference proteome</keyword>
<dbReference type="Proteomes" id="UP001164390">
    <property type="component" value="Chromosome"/>
</dbReference>
<protein>
    <submittedName>
        <fullName evidence="2">GNAT family N-acetyltransferase</fullName>
        <ecNumber evidence="2">2.3.1.-</ecNumber>
    </submittedName>
</protein>
<name>A0AA46TMS7_9ACTN</name>
<dbReference type="EC" id="2.3.1.-" evidence="2"/>
<dbReference type="GO" id="GO:0016747">
    <property type="term" value="F:acyltransferase activity, transferring groups other than amino-acyl groups"/>
    <property type="evidence" value="ECO:0007669"/>
    <property type="project" value="InterPro"/>
</dbReference>
<proteinExistence type="predicted"/>
<dbReference type="AlphaFoldDB" id="A0AA46TMS7"/>
<evidence type="ECO:0000259" key="1">
    <source>
        <dbReference type="PROSITE" id="PS51186"/>
    </source>
</evidence>
<accession>A0AA46TMS7</accession>
<feature type="domain" description="N-acetyltransferase" evidence="1">
    <location>
        <begin position="9"/>
        <end position="162"/>
    </location>
</feature>
<keyword evidence="2" id="KW-0808">Transferase</keyword>
<gene>
    <name evidence="2" type="ORF">L0C25_03310</name>
</gene>
<evidence type="ECO:0000313" key="2">
    <source>
        <dbReference type="EMBL" id="UYM07817.1"/>
    </source>
</evidence>
<reference evidence="2" key="1">
    <citation type="submission" date="2022-01" db="EMBL/GenBank/DDBJ databases">
        <title>Nocardioidaceae gen. sp. A5X3R13.</title>
        <authorList>
            <person name="Lopez Marin M.A."/>
            <person name="Uhlik O."/>
        </authorList>
    </citation>
    <scope>NUCLEOTIDE SEQUENCE</scope>
    <source>
        <strain evidence="2">A5X3R13</strain>
    </source>
</reference>
<evidence type="ECO:0000313" key="3">
    <source>
        <dbReference type="Proteomes" id="UP001164390"/>
    </source>
</evidence>
<dbReference type="Pfam" id="PF13673">
    <property type="entry name" value="Acetyltransf_10"/>
    <property type="match status" value="1"/>
</dbReference>
<dbReference type="InterPro" id="IPR000182">
    <property type="entry name" value="GNAT_dom"/>
</dbReference>